<keyword evidence="2" id="KW-0813">Transport</keyword>
<name>A0A1D8QT16_9PROT</name>
<keyword evidence="4" id="KW-0732">Signal</keyword>
<evidence type="ECO:0000256" key="3">
    <source>
        <dbReference type="ARBA" id="ARBA00022723"/>
    </source>
</evidence>
<evidence type="ECO:0000256" key="4">
    <source>
        <dbReference type="ARBA" id="ARBA00022729"/>
    </source>
</evidence>
<evidence type="ECO:0000256" key="2">
    <source>
        <dbReference type="ARBA" id="ARBA00022448"/>
    </source>
</evidence>
<dbReference type="InterPro" id="IPR006127">
    <property type="entry name" value="ZnuA-like"/>
</dbReference>
<dbReference type="KEGG" id="aasc:A4S02_00435"/>
<keyword evidence="6" id="KW-1185">Reference proteome</keyword>
<dbReference type="AlphaFoldDB" id="A0A1D8QT16"/>
<dbReference type="SUPFAM" id="SSF53807">
    <property type="entry name" value="Helical backbone' metal receptor"/>
    <property type="match status" value="1"/>
</dbReference>
<dbReference type="GO" id="GO:0030001">
    <property type="term" value="P:metal ion transport"/>
    <property type="evidence" value="ECO:0007669"/>
    <property type="project" value="InterPro"/>
</dbReference>
<dbReference type="PANTHER" id="PTHR42953">
    <property type="entry name" value="HIGH-AFFINITY ZINC UPTAKE SYSTEM PROTEIN ZNUA-RELATED"/>
    <property type="match status" value="1"/>
</dbReference>
<dbReference type="PANTHER" id="PTHR42953:SF1">
    <property type="entry name" value="METAL-BINDING PROTEIN HI_0362-RELATED"/>
    <property type="match status" value="1"/>
</dbReference>
<evidence type="ECO:0000256" key="1">
    <source>
        <dbReference type="ARBA" id="ARBA00004196"/>
    </source>
</evidence>
<dbReference type="EMBL" id="CP015164">
    <property type="protein sequence ID" value="AOW45475.1"/>
    <property type="molecule type" value="Genomic_DNA"/>
</dbReference>
<dbReference type="RefSeq" id="WP_070322620.1">
    <property type="nucleotide sequence ID" value="NZ_CP015164.1"/>
</dbReference>
<evidence type="ECO:0000313" key="6">
    <source>
        <dbReference type="Proteomes" id="UP000175973"/>
    </source>
</evidence>
<protein>
    <submittedName>
        <fullName evidence="5">Zinc ABC transporter substrate-binding protein</fullName>
    </submittedName>
</protein>
<evidence type="ECO:0000313" key="5">
    <source>
        <dbReference type="EMBL" id="AOW45475.1"/>
    </source>
</evidence>
<dbReference type="Pfam" id="PF01297">
    <property type="entry name" value="ZnuA"/>
    <property type="match status" value="1"/>
</dbReference>
<dbReference type="Proteomes" id="UP000175973">
    <property type="component" value="Chromosome"/>
</dbReference>
<proteinExistence type="predicted"/>
<dbReference type="Gene3D" id="3.40.50.1980">
    <property type="entry name" value="Nitrogenase molybdenum iron protein domain"/>
    <property type="match status" value="1"/>
</dbReference>
<accession>A0A1D8QT16</accession>
<organism evidence="5 6">
    <name type="scientific">Acetobacter ascendens</name>
    <dbReference type="NCBI Taxonomy" id="481146"/>
    <lineage>
        <taxon>Bacteria</taxon>
        <taxon>Pseudomonadati</taxon>
        <taxon>Pseudomonadota</taxon>
        <taxon>Alphaproteobacteria</taxon>
        <taxon>Acetobacterales</taxon>
        <taxon>Acetobacteraceae</taxon>
        <taxon>Acetobacter</taxon>
    </lineage>
</organism>
<keyword evidence="3" id="KW-0479">Metal-binding</keyword>
<gene>
    <name evidence="5" type="ORF">A4S02_00435</name>
</gene>
<dbReference type="GO" id="GO:0030313">
    <property type="term" value="C:cell envelope"/>
    <property type="evidence" value="ECO:0007669"/>
    <property type="project" value="UniProtKB-SubCell"/>
</dbReference>
<reference evidence="6" key="1">
    <citation type="submission" date="2016-04" db="EMBL/GenBank/DDBJ databases">
        <authorList>
            <person name="Jeon C.O."/>
            <person name="Cho G.Y."/>
            <person name="Jeong H.I."/>
            <person name="Kim K.H."/>
        </authorList>
    </citation>
    <scope>NUCLEOTIDE SEQUENCE [LARGE SCALE GENOMIC DNA]</scope>
    <source>
        <strain evidence="6">LMG 1590</strain>
    </source>
</reference>
<sequence>MSMDLRKTKGASRRMLFGMVGVLGFATMGTGSAAARPLSVVAAENTWGDLAAQIAEPDMHVTSILVSPAVDPHLYAPTPGDARRVADATLVVANGAGYDAWMDHLVQASALPQAHYVRADTWSDWHEGGNAHLWYDLNAVADFAQRFEKACEQADPVHAKAYAAGAQKLQADIASVQVQAAALRPHVQGMAVAATEPLFTPLANYLGLDMKENAFQIAIMNDVEPPPVAVATFEQDLAQKKLRLLAYNVQVEEPASKHLIDLAHKAGIPILPLAEIMPQDTHWQIWIGSTLTQVAHLLGVAQ</sequence>
<dbReference type="InterPro" id="IPR050492">
    <property type="entry name" value="Bact_metal-bind_prot9"/>
</dbReference>
<comment type="subcellular location">
    <subcellularLocation>
        <location evidence="1">Cell envelope</location>
    </subcellularLocation>
</comment>
<dbReference type="GO" id="GO:0046872">
    <property type="term" value="F:metal ion binding"/>
    <property type="evidence" value="ECO:0007669"/>
    <property type="project" value="UniProtKB-KW"/>
</dbReference>